<dbReference type="Proteomes" id="UP001222027">
    <property type="component" value="Unassembled WGS sequence"/>
</dbReference>
<protein>
    <recommendedName>
        <fullName evidence="4">TFIIS N-terminal domain-containing protein</fullName>
    </recommendedName>
</protein>
<dbReference type="GO" id="GO:0005634">
    <property type="term" value="C:nucleus"/>
    <property type="evidence" value="ECO:0007669"/>
    <property type="project" value="UniProtKB-SubCell"/>
</dbReference>
<evidence type="ECO:0000313" key="6">
    <source>
        <dbReference type="Proteomes" id="UP001222027"/>
    </source>
</evidence>
<feature type="compositionally biased region" description="Basic and acidic residues" evidence="3">
    <location>
        <begin position="139"/>
        <end position="176"/>
    </location>
</feature>
<comment type="subcellular location">
    <subcellularLocation>
        <location evidence="1">Nucleus</location>
    </subcellularLocation>
</comment>
<feature type="domain" description="TFIIS N-terminal" evidence="4">
    <location>
        <begin position="1"/>
        <end position="46"/>
    </location>
</feature>
<evidence type="ECO:0000256" key="1">
    <source>
        <dbReference type="PROSITE-ProRule" id="PRU00649"/>
    </source>
</evidence>
<reference evidence="5 6" key="1">
    <citation type="submission" date="2022-12" db="EMBL/GenBank/DDBJ databases">
        <title>Chromosome-scale assembly of the Ensete ventricosum genome.</title>
        <authorList>
            <person name="Dussert Y."/>
            <person name="Stocks J."/>
            <person name="Wendawek A."/>
            <person name="Woldeyes F."/>
            <person name="Nichols R.A."/>
            <person name="Borrell J.S."/>
        </authorList>
    </citation>
    <scope>NUCLEOTIDE SEQUENCE [LARGE SCALE GENOMIC DNA]</scope>
    <source>
        <strain evidence="6">cv. Maze</strain>
        <tissue evidence="5">Seeds</tissue>
    </source>
</reference>
<keyword evidence="1" id="KW-0539">Nucleus</keyword>
<dbReference type="Gene3D" id="1.20.930.10">
    <property type="entry name" value="Conserved domain common to transcription factors TFIIS, elongin A, CRSP70"/>
    <property type="match status" value="1"/>
</dbReference>
<evidence type="ECO:0000313" key="5">
    <source>
        <dbReference type="EMBL" id="KAJ8466538.1"/>
    </source>
</evidence>
<gene>
    <name evidence="5" type="ORF">OPV22_029090</name>
</gene>
<dbReference type="PANTHER" id="PTHR46554:SF2">
    <property type="entry name" value="TFIIS N-TERMINAL DOMAIN-CONTAINING PROTEIN"/>
    <property type="match status" value="1"/>
</dbReference>
<dbReference type="InterPro" id="IPR017923">
    <property type="entry name" value="TFIIS_N"/>
</dbReference>
<dbReference type="PANTHER" id="PTHR46554">
    <property type="entry name" value="MEDIATOR OF RNA POLYMERASE II TRANSCRIPTION SUBUNIT 26A-RELATED"/>
    <property type="match status" value="1"/>
</dbReference>
<evidence type="ECO:0000256" key="3">
    <source>
        <dbReference type="SAM" id="MobiDB-lite"/>
    </source>
</evidence>
<sequence length="323" mass="37131">MELSVEVLKATEIGKAVNGLRRHNSKPIRHLVRTLIEGWKLLADEWVRATAAIADDRSPESVNPPIEDEEGLPSPPLDEGALFATQTASIQLSEFFDEMDDDGNFRKNMDIERQRENGMPMVHDVPQRKIQPLDQSSMPKEKPETRRQELRELAVSEEVKRRQEPPHSAIPEELKQMRQQAPVMRRTKQQDPLICQSKHEGILNKPSKPVILDSGPGRPTKLVCSLKAGGEMKPKQHQDDARPRRKQLVTTQDKIKFSEEASMRTKLELAKRKLHEGYQQAENAKKQLTIQVMELHDLPTQRHNKHPVLKSRNNIRNWANGWR</sequence>
<name>A0AAV8Q032_ENSVE</name>
<dbReference type="SUPFAM" id="SSF47676">
    <property type="entry name" value="Conserved domain common to transcription factors TFIIS, elongin A, CRSP70"/>
    <property type="match status" value="1"/>
</dbReference>
<evidence type="ECO:0000256" key="2">
    <source>
        <dbReference type="SAM" id="Coils"/>
    </source>
</evidence>
<organism evidence="5 6">
    <name type="scientific">Ensete ventricosum</name>
    <name type="common">Abyssinian banana</name>
    <name type="synonym">Musa ensete</name>
    <dbReference type="NCBI Taxonomy" id="4639"/>
    <lineage>
        <taxon>Eukaryota</taxon>
        <taxon>Viridiplantae</taxon>
        <taxon>Streptophyta</taxon>
        <taxon>Embryophyta</taxon>
        <taxon>Tracheophyta</taxon>
        <taxon>Spermatophyta</taxon>
        <taxon>Magnoliopsida</taxon>
        <taxon>Liliopsida</taxon>
        <taxon>Zingiberales</taxon>
        <taxon>Musaceae</taxon>
        <taxon>Ensete</taxon>
    </lineage>
</organism>
<dbReference type="Pfam" id="PF08711">
    <property type="entry name" value="Med26"/>
    <property type="match status" value="1"/>
</dbReference>
<feature type="compositionally biased region" description="Basic and acidic residues" evidence="3">
    <location>
        <begin position="230"/>
        <end position="242"/>
    </location>
</feature>
<feature type="region of interest" description="Disordered" evidence="3">
    <location>
        <begin position="228"/>
        <end position="249"/>
    </location>
</feature>
<proteinExistence type="predicted"/>
<dbReference type="AlphaFoldDB" id="A0AAV8Q032"/>
<feature type="region of interest" description="Disordered" evidence="3">
    <location>
        <begin position="129"/>
        <end position="179"/>
    </location>
</feature>
<dbReference type="InterPro" id="IPR035441">
    <property type="entry name" value="TFIIS/LEDGF_dom_sf"/>
</dbReference>
<evidence type="ECO:0000259" key="4">
    <source>
        <dbReference type="PROSITE" id="PS51319"/>
    </source>
</evidence>
<accession>A0AAV8Q032</accession>
<feature type="coiled-coil region" evidence="2">
    <location>
        <begin position="267"/>
        <end position="298"/>
    </location>
</feature>
<keyword evidence="2" id="KW-0175">Coiled coil</keyword>
<dbReference type="PROSITE" id="PS51319">
    <property type="entry name" value="TFIIS_N"/>
    <property type="match status" value="1"/>
</dbReference>
<comment type="caution">
    <text evidence="5">The sequence shown here is derived from an EMBL/GenBank/DDBJ whole genome shotgun (WGS) entry which is preliminary data.</text>
</comment>
<dbReference type="EMBL" id="JAQQAF010000008">
    <property type="protein sequence ID" value="KAJ8466538.1"/>
    <property type="molecule type" value="Genomic_DNA"/>
</dbReference>
<keyword evidence="6" id="KW-1185">Reference proteome</keyword>